<dbReference type="InterPro" id="IPR004358">
    <property type="entry name" value="Sig_transdc_His_kin-like_C"/>
</dbReference>
<dbReference type="OrthoDB" id="9772100at2"/>
<sequence length="320" mass="36270">MKGSGRDFEQAFLNEQKLRLAAEQLLKDKSDVLVAINNELQKKVADLEHQQALFVQTEKMATLGTLSAGIAHEINNPLAYVMSNIESIQHATPLLVTLLKLNEQYLNNEIKETHFKHELDILNLQYPYAWLYNNLPGQVNDSVEGLKRIKQIVHNLLDFAHPSTQQDKQLTDITVAAKNALKLLSSKLKLCEIKTRFEPLPLIWCNLSSINQIFVNLLMNAWHACEYDLEKGCIIEVNLFEIEENICIEIKDNGCGMTEHTIEHIFDPFYTTKEVGRGTGMGMTLVYAMVRDHGGKIEINSILETGSTIHCLFPLKTPIN</sequence>
<dbReference type="InterPro" id="IPR005467">
    <property type="entry name" value="His_kinase_dom"/>
</dbReference>
<protein>
    <recommendedName>
        <fullName evidence="2">histidine kinase</fullName>
        <ecNumber evidence="2">2.7.13.3</ecNumber>
    </recommendedName>
</protein>
<dbReference type="RefSeq" id="WP_058550480.1">
    <property type="nucleotide sequence ID" value="NZ_AQGW01000025.1"/>
</dbReference>
<evidence type="ECO:0000313" key="5">
    <source>
        <dbReference type="EMBL" id="MBE0384219.1"/>
    </source>
</evidence>
<dbReference type="SMART" id="SM00387">
    <property type="entry name" value="HATPase_c"/>
    <property type="match status" value="1"/>
</dbReference>
<comment type="catalytic activity">
    <reaction evidence="1">
        <text>ATP + protein L-histidine = ADP + protein N-phospho-L-histidine.</text>
        <dbReference type="EC" id="2.7.13.3"/>
    </reaction>
</comment>
<gene>
    <name evidence="6" type="ORF">PCAR9_B0125</name>
    <name evidence="5" type="ORF">PCARR_b0162</name>
</gene>
<dbReference type="CDD" id="cd00082">
    <property type="entry name" value="HisKA"/>
    <property type="match status" value="1"/>
</dbReference>
<dbReference type="GeneID" id="93665317"/>
<dbReference type="Proteomes" id="UP000238288">
    <property type="component" value="Chromosome PCAR9b"/>
</dbReference>
<dbReference type="InterPro" id="IPR036890">
    <property type="entry name" value="HATPase_C_sf"/>
</dbReference>
<dbReference type="PANTHER" id="PTHR43065:SF50">
    <property type="entry name" value="HISTIDINE KINASE"/>
    <property type="match status" value="1"/>
</dbReference>
<dbReference type="Gene3D" id="1.10.287.130">
    <property type="match status" value="1"/>
</dbReference>
<feature type="domain" description="Histidine kinase" evidence="4">
    <location>
        <begin position="69"/>
        <end position="317"/>
    </location>
</feature>
<name>A0A2K4XE56_PSEVC</name>
<dbReference type="PANTHER" id="PTHR43065">
    <property type="entry name" value="SENSOR HISTIDINE KINASE"/>
    <property type="match status" value="1"/>
</dbReference>
<evidence type="ECO:0000256" key="3">
    <source>
        <dbReference type="ARBA" id="ARBA00022553"/>
    </source>
</evidence>
<dbReference type="Gene3D" id="3.30.565.10">
    <property type="entry name" value="Histidine kinase-like ATPase, C-terminal domain"/>
    <property type="match status" value="1"/>
</dbReference>
<dbReference type="AlphaFoldDB" id="A0A2K4XE56"/>
<keyword evidence="6" id="KW-0418">Kinase</keyword>
<evidence type="ECO:0000259" key="4">
    <source>
        <dbReference type="PROSITE" id="PS50109"/>
    </source>
</evidence>
<dbReference type="GO" id="GO:0000155">
    <property type="term" value="F:phosphorelay sensor kinase activity"/>
    <property type="evidence" value="ECO:0007669"/>
    <property type="project" value="InterPro"/>
</dbReference>
<dbReference type="InterPro" id="IPR036097">
    <property type="entry name" value="HisK_dim/P_sf"/>
</dbReference>
<dbReference type="EMBL" id="LT965929">
    <property type="protein sequence ID" value="SOU42609.1"/>
    <property type="molecule type" value="Genomic_DNA"/>
</dbReference>
<dbReference type="InterPro" id="IPR003594">
    <property type="entry name" value="HATPase_dom"/>
</dbReference>
<keyword evidence="6" id="KW-0808">Transferase</keyword>
<dbReference type="SUPFAM" id="SSF47384">
    <property type="entry name" value="Homodimeric domain of signal transducing histidine kinase"/>
    <property type="match status" value="1"/>
</dbReference>
<dbReference type="PROSITE" id="PS50109">
    <property type="entry name" value="HIS_KIN"/>
    <property type="match status" value="1"/>
</dbReference>
<dbReference type="EC" id="2.7.13.3" evidence="2"/>
<dbReference type="Proteomes" id="UP000615003">
    <property type="component" value="Unassembled WGS sequence"/>
</dbReference>
<evidence type="ECO:0000313" key="6">
    <source>
        <dbReference type="EMBL" id="SOU42609.1"/>
    </source>
</evidence>
<reference evidence="5 8" key="1">
    <citation type="submission" date="2015-06" db="EMBL/GenBank/DDBJ databases">
        <title>Genome sequence of Pseudoalteromonas carrageenovora.</title>
        <authorList>
            <person name="Xie B.-B."/>
            <person name="Rong J.-C."/>
            <person name="Qin Q.-L."/>
            <person name="Zhang Y.-Z."/>
        </authorList>
    </citation>
    <scope>NUCLEOTIDE SEQUENCE [LARGE SCALE GENOMIC DNA]</scope>
    <source>
        <strain evidence="5 8">IAM 12662</strain>
    </source>
</reference>
<accession>A0A2K4XE56</accession>
<dbReference type="InterPro" id="IPR003661">
    <property type="entry name" value="HisK_dim/P_dom"/>
</dbReference>
<evidence type="ECO:0000313" key="7">
    <source>
        <dbReference type="Proteomes" id="UP000238288"/>
    </source>
</evidence>
<dbReference type="SUPFAM" id="SSF55874">
    <property type="entry name" value="ATPase domain of HSP90 chaperone/DNA topoisomerase II/histidine kinase"/>
    <property type="match status" value="1"/>
</dbReference>
<reference evidence="6 7" key="2">
    <citation type="submission" date="2017-11" db="EMBL/GenBank/DDBJ databases">
        <authorList>
            <person name="Han C.G."/>
        </authorList>
    </citation>
    <scope>NUCLEOTIDE SEQUENCE [LARGE SCALE GENOMIC DNA]</scope>
    <source>
        <strain evidence="7">ATCC 43555</strain>
        <strain evidence="6">ATCC43555</strain>
    </source>
</reference>
<proteinExistence type="predicted"/>
<dbReference type="EMBL" id="AQGW01000025">
    <property type="protein sequence ID" value="MBE0384219.1"/>
    <property type="molecule type" value="Genomic_DNA"/>
</dbReference>
<evidence type="ECO:0000256" key="2">
    <source>
        <dbReference type="ARBA" id="ARBA00012438"/>
    </source>
</evidence>
<dbReference type="PRINTS" id="PR00344">
    <property type="entry name" value="BCTRLSENSOR"/>
</dbReference>
<keyword evidence="3" id="KW-0597">Phosphoprotein</keyword>
<evidence type="ECO:0000256" key="1">
    <source>
        <dbReference type="ARBA" id="ARBA00000085"/>
    </source>
</evidence>
<keyword evidence="8" id="KW-1185">Reference proteome</keyword>
<dbReference type="Pfam" id="PF02518">
    <property type="entry name" value="HATPase_c"/>
    <property type="match status" value="1"/>
</dbReference>
<organism evidence="6 7">
    <name type="scientific">Pseudoalteromonas carrageenovora IAM 12662</name>
    <dbReference type="NCBI Taxonomy" id="1314868"/>
    <lineage>
        <taxon>Bacteria</taxon>
        <taxon>Pseudomonadati</taxon>
        <taxon>Pseudomonadota</taxon>
        <taxon>Gammaproteobacteria</taxon>
        <taxon>Alteromonadales</taxon>
        <taxon>Pseudoalteromonadaceae</taxon>
        <taxon>Pseudoalteromonas</taxon>
    </lineage>
</organism>
<evidence type="ECO:0000313" key="8">
    <source>
        <dbReference type="Proteomes" id="UP000615003"/>
    </source>
</evidence>